<dbReference type="OrthoDB" id="6513734at2759"/>
<protein>
    <submittedName>
        <fullName evidence="2">Uncharacterized protein</fullName>
    </submittedName>
</protein>
<accession>A0A8X6JMH7</accession>
<evidence type="ECO:0000313" key="2">
    <source>
        <dbReference type="EMBL" id="GFR31388.1"/>
    </source>
</evidence>
<reference evidence="2" key="1">
    <citation type="submission" date="2020-07" db="EMBL/GenBank/DDBJ databases">
        <title>Multicomponent nature underlies the extraordinary mechanical properties of spider dragline silk.</title>
        <authorList>
            <person name="Kono N."/>
            <person name="Nakamura H."/>
            <person name="Mori M."/>
            <person name="Yoshida Y."/>
            <person name="Ohtoshi R."/>
            <person name="Malay A.D."/>
            <person name="Moran D.A.P."/>
            <person name="Tomita M."/>
            <person name="Numata K."/>
            <person name="Arakawa K."/>
        </authorList>
    </citation>
    <scope>NUCLEOTIDE SEQUENCE</scope>
</reference>
<feature type="region of interest" description="Disordered" evidence="1">
    <location>
        <begin position="63"/>
        <end position="91"/>
    </location>
</feature>
<keyword evidence="3" id="KW-1185">Reference proteome</keyword>
<gene>
    <name evidence="2" type="ORF">TNCT_180611</name>
</gene>
<name>A0A8X6JMH7_TRICU</name>
<proteinExistence type="predicted"/>
<feature type="compositionally biased region" description="Polar residues" evidence="1">
    <location>
        <begin position="24"/>
        <end position="36"/>
    </location>
</feature>
<dbReference type="Proteomes" id="UP000887116">
    <property type="component" value="Unassembled WGS sequence"/>
</dbReference>
<dbReference type="AlphaFoldDB" id="A0A8X6JMH7"/>
<dbReference type="EMBL" id="BMAO01039433">
    <property type="protein sequence ID" value="GFR31388.1"/>
    <property type="molecule type" value="Genomic_DNA"/>
</dbReference>
<comment type="caution">
    <text evidence="2">The sequence shown here is derived from an EMBL/GenBank/DDBJ whole genome shotgun (WGS) entry which is preliminary data.</text>
</comment>
<evidence type="ECO:0000313" key="3">
    <source>
        <dbReference type="Proteomes" id="UP000887116"/>
    </source>
</evidence>
<sequence>MSTTKSSPPPKTTDGSENPVPVDLTTSTTTMKQNGFGNMEKRWTFHPYRFQKDDDVVCLSRTEKKPDEEYSAASPSYTPCSPTYPPSSPSLPDLFRNDMLTARERTFLNINNSIPEMKPRAKMNHTVYRRQPTASMLINESVPSRKIENDQIYLFCKSNRHSAVSCINNHLSLEEKVEICKQAGSCFRCLNHKIKKRHLSSSWGRANVKCDLCSGRHVTVMCMGKGKALEDFSKTENNDSALK</sequence>
<feature type="region of interest" description="Disordered" evidence="1">
    <location>
        <begin position="1"/>
        <end position="38"/>
    </location>
</feature>
<evidence type="ECO:0000256" key="1">
    <source>
        <dbReference type="SAM" id="MobiDB-lite"/>
    </source>
</evidence>
<feature type="compositionally biased region" description="Low complexity" evidence="1">
    <location>
        <begin position="71"/>
        <end position="81"/>
    </location>
</feature>
<organism evidence="2 3">
    <name type="scientific">Trichonephila clavata</name>
    <name type="common">Joro spider</name>
    <name type="synonym">Nephila clavata</name>
    <dbReference type="NCBI Taxonomy" id="2740835"/>
    <lineage>
        <taxon>Eukaryota</taxon>
        <taxon>Metazoa</taxon>
        <taxon>Ecdysozoa</taxon>
        <taxon>Arthropoda</taxon>
        <taxon>Chelicerata</taxon>
        <taxon>Arachnida</taxon>
        <taxon>Araneae</taxon>
        <taxon>Araneomorphae</taxon>
        <taxon>Entelegynae</taxon>
        <taxon>Araneoidea</taxon>
        <taxon>Nephilidae</taxon>
        <taxon>Trichonephila</taxon>
    </lineage>
</organism>